<evidence type="ECO:0000313" key="1">
    <source>
        <dbReference type="EMBL" id="ERG93337.1"/>
    </source>
</evidence>
<evidence type="ECO:0000313" key="2">
    <source>
        <dbReference type="Proteomes" id="UP000030649"/>
    </source>
</evidence>
<accession>U1PI72</accession>
<reference evidence="1 2" key="1">
    <citation type="journal article" date="2013" name="PLoS ONE">
        <title>Assembly-driven community genomics of a hypersaline microbial ecosystem.</title>
        <authorList>
            <person name="Podell S."/>
            <person name="Ugalde J.A."/>
            <person name="Narasingarao P."/>
            <person name="Banfield J.F."/>
            <person name="Heidelberg K.B."/>
            <person name="Allen E.E."/>
        </authorList>
    </citation>
    <scope>NUCLEOTIDE SEQUENCE [LARGE SCALE GENOMIC DNA]</scope>
    <source>
        <strain evidence="2">J07HQW1</strain>
    </source>
</reference>
<dbReference type="EMBL" id="KE356560">
    <property type="protein sequence ID" value="ERG93337.1"/>
    <property type="molecule type" value="Genomic_DNA"/>
</dbReference>
<dbReference type="HOGENOM" id="CLU_2475940_0_0_2"/>
<name>U1PI72_9EURY</name>
<gene>
    <name evidence="1" type="ORF">J07HQW1_03398</name>
</gene>
<sequence>MQTPIHPRTVVDTVAHLCEVFKDDARRLELTAPLHDMTAHPVESVAGKPFFPPFQSIVNTVLLRVLHALPHREVAMALELDFGKVDD</sequence>
<organism evidence="1 2">
    <name type="scientific">Haloquadratum walsbyi J07HQW1</name>
    <dbReference type="NCBI Taxonomy" id="1238424"/>
    <lineage>
        <taxon>Archaea</taxon>
        <taxon>Methanobacteriati</taxon>
        <taxon>Methanobacteriota</taxon>
        <taxon>Stenosarchaea group</taxon>
        <taxon>Halobacteria</taxon>
        <taxon>Halobacteriales</taxon>
        <taxon>Haloferacaceae</taxon>
        <taxon>Haloquadratum</taxon>
    </lineage>
</organism>
<dbReference type="Proteomes" id="UP000030649">
    <property type="component" value="Unassembled WGS sequence"/>
</dbReference>
<dbReference type="AlphaFoldDB" id="U1PI72"/>
<protein>
    <submittedName>
        <fullName evidence="1">Uncharacterized protein</fullName>
    </submittedName>
</protein>
<proteinExistence type="predicted"/>